<protein>
    <submittedName>
        <fullName evidence="1">SIR2 family protein</fullName>
    </submittedName>
</protein>
<proteinExistence type="predicted"/>
<reference evidence="1 2" key="1">
    <citation type="submission" date="2023-12" db="EMBL/GenBank/DDBJ databases">
        <title>Genome sequencing and assembly of bacterial species from a model synthetic community.</title>
        <authorList>
            <person name="Hogle S.L."/>
        </authorList>
    </citation>
    <scope>NUCLEOTIDE SEQUENCE [LARGE SCALE GENOMIC DNA]</scope>
    <source>
        <strain evidence="1 2">HAMBI_3031</strain>
    </source>
</reference>
<evidence type="ECO:0000313" key="1">
    <source>
        <dbReference type="EMBL" id="WQD39389.1"/>
    </source>
</evidence>
<gene>
    <name evidence="1" type="ORF">U0035_04420</name>
</gene>
<dbReference type="Proteomes" id="UP001325680">
    <property type="component" value="Chromosome"/>
</dbReference>
<dbReference type="RefSeq" id="WP_114788839.1">
    <property type="nucleotide sequence ID" value="NZ_CP139960.1"/>
</dbReference>
<organism evidence="1 2">
    <name type="scientific">Niabella yanshanensis</name>
    <dbReference type="NCBI Taxonomy" id="577386"/>
    <lineage>
        <taxon>Bacteria</taxon>
        <taxon>Pseudomonadati</taxon>
        <taxon>Bacteroidota</taxon>
        <taxon>Chitinophagia</taxon>
        <taxon>Chitinophagales</taxon>
        <taxon>Chitinophagaceae</taxon>
        <taxon>Niabella</taxon>
    </lineage>
</organism>
<dbReference type="EMBL" id="CP139960">
    <property type="protein sequence ID" value="WQD39389.1"/>
    <property type="molecule type" value="Genomic_DNA"/>
</dbReference>
<name>A0ABZ0WA52_9BACT</name>
<sequence>MAIFFYKGNDNILESEKGNGQKSDQTGKKKIQDSFLKVLDNKNLSFLLGSGCSSYEVREEKKVGPEETPDTPILEVKQIGIPVMAPLAKEFYNLDDFKEQKEWLNKELNIDVSDKTFSTNLEMFLSTLHSLSFYHLRKTKKSEDDKSSDNEEKKEISKPFEELTQAEKIDSIMLLARNFLLKKCLNENNSKENNGTPSNDSPVIELYKQFYRKLLSRNSTLPRLNIFTTNYDLYSEKAMDLLGIHYVNGFTGGISKFFNPAIFNYALAEKMDLSQSKWSVIDNFFYLYKVHGSVNWVEAKGQRQNKLFNVKEIQDPEYARLKDESTIMIHPTPLKYNASLGSPYSDLFREFQRKLMQNNNILVTVGYSFNDEHINNLIFQAFTIPSFRLIVIGQPTEGSAIGQLLDLNDSRIWIIGEADHPDEEGIPIHYFKRFVEEILPDLTAEDLDKKMEDTINKLKELLK</sequence>
<dbReference type="Pfam" id="PF13289">
    <property type="entry name" value="SIR2_2"/>
    <property type="match status" value="1"/>
</dbReference>
<accession>A0ABZ0WA52</accession>
<evidence type="ECO:0000313" key="2">
    <source>
        <dbReference type="Proteomes" id="UP001325680"/>
    </source>
</evidence>
<keyword evidence="2" id="KW-1185">Reference proteome</keyword>